<keyword evidence="2" id="KW-1185">Reference proteome</keyword>
<accession>A0ABR3JB64</accession>
<comment type="caution">
    <text evidence="1">The sequence shown here is derived from an EMBL/GenBank/DDBJ whole genome shotgun (WGS) entry which is preliminary data.</text>
</comment>
<evidence type="ECO:0000313" key="1">
    <source>
        <dbReference type="EMBL" id="KAL0952673.1"/>
    </source>
</evidence>
<dbReference type="Proteomes" id="UP001556367">
    <property type="component" value="Unassembled WGS sequence"/>
</dbReference>
<evidence type="ECO:0000313" key="2">
    <source>
        <dbReference type="Proteomes" id="UP001556367"/>
    </source>
</evidence>
<gene>
    <name evidence="1" type="ORF">HGRIS_006917</name>
</gene>
<sequence>MIACMIDIPTESPSSLFSSHSVFFAPSAFYSALIYTHFHVDIFQTLQQRDAAASFDRVSRGASVLNTPTSSTIFRRGHCLVVFTPSTNVAHLIAPIGFGRSSR</sequence>
<protein>
    <submittedName>
        <fullName evidence="1">Uncharacterized protein</fullName>
    </submittedName>
</protein>
<proteinExistence type="predicted"/>
<dbReference type="EMBL" id="JASNQZ010000010">
    <property type="protein sequence ID" value="KAL0952673.1"/>
    <property type="molecule type" value="Genomic_DNA"/>
</dbReference>
<organism evidence="1 2">
    <name type="scientific">Hohenbuehelia grisea</name>
    <dbReference type="NCBI Taxonomy" id="104357"/>
    <lineage>
        <taxon>Eukaryota</taxon>
        <taxon>Fungi</taxon>
        <taxon>Dikarya</taxon>
        <taxon>Basidiomycota</taxon>
        <taxon>Agaricomycotina</taxon>
        <taxon>Agaricomycetes</taxon>
        <taxon>Agaricomycetidae</taxon>
        <taxon>Agaricales</taxon>
        <taxon>Pleurotineae</taxon>
        <taxon>Pleurotaceae</taxon>
        <taxon>Hohenbuehelia</taxon>
    </lineage>
</organism>
<reference evidence="2" key="1">
    <citation type="submission" date="2024-06" db="EMBL/GenBank/DDBJ databases">
        <title>Multi-omics analyses provide insights into the biosynthesis of the anticancer antibiotic pleurotin in Hohenbuehelia grisea.</title>
        <authorList>
            <person name="Weaver J.A."/>
            <person name="Alberti F."/>
        </authorList>
    </citation>
    <scope>NUCLEOTIDE SEQUENCE [LARGE SCALE GENOMIC DNA]</scope>
    <source>
        <strain evidence="2">T-177</strain>
    </source>
</reference>
<name>A0ABR3JB64_9AGAR</name>